<name>A0A497F661_9CREN</name>
<dbReference type="GO" id="GO:0006281">
    <property type="term" value="P:DNA repair"/>
    <property type="evidence" value="ECO:0007669"/>
    <property type="project" value="InterPro"/>
</dbReference>
<dbReference type="Gene3D" id="1.10.1670.10">
    <property type="entry name" value="Helix-hairpin-Helix base-excision DNA repair enzymes (C-terminal)"/>
    <property type="match status" value="1"/>
</dbReference>
<reference evidence="1 2" key="1">
    <citation type="submission" date="2018-06" db="EMBL/GenBank/DDBJ databases">
        <title>Extensive metabolic versatility and redundancy in microbially diverse, dynamic hydrothermal sediments.</title>
        <authorList>
            <person name="Dombrowski N."/>
            <person name="Teske A."/>
            <person name="Baker B.J."/>
        </authorList>
    </citation>
    <scope>NUCLEOTIDE SEQUENCE [LARGE SCALE GENOMIC DNA]</scope>
    <source>
        <strain evidence="1">B20_G2</strain>
    </source>
</reference>
<dbReference type="AlphaFoldDB" id="A0A497F661"/>
<gene>
    <name evidence="1" type="ORF">DRJ26_01510</name>
</gene>
<protein>
    <recommendedName>
        <fullName evidence="3">Iron-sulfur cluster loop</fullName>
    </recommendedName>
</protein>
<accession>A0A497F661</accession>
<dbReference type="InterPro" id="IPR011257">
    <property type="entry name" value="DNA_glycosylase"/>
</dbReference>
<sequence>MRVSMNIDACRLLGLLIKRLRLAPSSFTDARFYPSLKCSADLAVNYFFFMVAIDHRTGFEGVPFEGLVEGEMFSGAMLLWRLGKLKFDEDPEFFTPKRMVSVTASEVADWLKVEKPYPREVWDPDVRAFLLRDAATRLVEEYGGSALNLIRASRGFLFNNGEGLVERLRKFRAYEDPVGKKSFLLVKFLERRAFISIVDEDNLEVPVDNHLSRVALRLGLVSVDEDTLDKIMRREEFTPAEDYAMRMRIKEAYKLTSAFAKIKPTLLDDFLWLLGKTCCSQETPVCAFGCSRDRCPLLDLIGDCRGECILAPVCRARSDPKLQLLPEHKFTNTWYY</sequence>
<evidence type="ECO:0000313" key="1">
    <source>
        <dbReference type="EMBL" id="RLE54801.1"/>
    </source>
</evidence>
<comment type="caution">
    <text evidence="1">The sequence shown here is derived from an EMBL/GenBank/DDBJ whole genome shotgun (WGS) entry which is preliminary data.</text>
</comment>
<dbReference type="Proteomes" id="UP000269499">
    <property type="component" value="Unassembled WGS sequence"/>
</dbReference>
<organism evidence="1 2">
    <name type="scientific">Thermoproteota archaeon</name>
    <dbReference type="NCBI Taxonomy" id="2056631"/>
    <lineage>
        <taxon>Archaea</taxon>
        <taxon>Thermoproteota</taxon>
    </lineage>
</organism>
<evidence type="ECO:0000313" key="2">
    <source>
        <dbReference type="Proteomes" id="UP000269499"/>
    </source>
</evidence>
<evidence type="ECO:0008006" key="3">
    <source>
        <dbReference type="Google" id="ProtNLM"/>
    </source>
</evidence>
<proteinExistence type="predicted"/>
<dbReference type="InterPro" id="IPR023170">
    <property type="entry name" value="HhH_base_excis_C"/>
</dbReference>
<dbReference type="GO" id="GO:0003824">
    <property type="term" value="F:catalytic activity"/>
    <property type="evidence" value="ECO:0007669"/>
    <property type="project" value="InterPro"/>
</dbReference>
<dbReference type="SUPFAM" id="SSF48150">
    <property type="entry name" value="DNA-glycosylase"/>
    <property type="match status" value="1"/>
</dbReference>
<dbReference type="EMBL" id="QMRA01000016">
    <property type="protein sequence ID" value="RLE54801.1"/>
    <property type="molecule type" value="Genomic_DNA"/>
</dbReference>